<sequence length="369" mass="39056">MTQRIRELLDSAVEHVEPQVKDPVPAVVQRARSQRLRAVAAGAVACATLLAGGVAVASMSARDAAPETASPVGGRPPTPRLVDGKIVAGGVVIPVPAGWRVVTPDSPEWRRIEPDTPNCETLENTVVIAGPDDHGCPLARIEIRGRRTPFPMGQGELGTGGKALYLMAPRMLTLAGGEPAWLATGTTDDVHNGERPPGYGYHNTLVIPWAQVSIDLRFDGAAQRRFIDTVRTTPEHDGRLVLPKSVAVATLDPPAPDPRTVPDTHRKTTDPNTIAAVLRLLGSQDAVADNRRACATEEQPTARLTLDTVDAPPPATPGVLPPSDPAGGLTSVIISFDDDCREAVSSDGGRVRLSAEALVELQRLFGIRP</sequence>
<dbReference type="EMBL" id="BOPF01000026">
    <property type="protein sequence ID" value="GIJ49324.1"/>
    <property type="molecule type" value="Genomic_DNA"/>
</dbReference>
<proteinExistence type="predicted"/>
<keyword evidence="3" id="KW-1185">Reference proteome</keyword>
<dbReference type="Proteomes" id="UP000619260">
    <property type="component" value="Unassembled WGS sequence"/>
</dbReference>
<name>A0A8J3YPF0_9ACTN</name>
<reference evidence="2" key="1">
    <citation type="submission" date="2021-01" db="EMBL/GenBank/DDBJ databases">
        <title>Whole genome shotgun sequence of Virgisporangium aliadipatigenens NBRC 105644.</title>
        <authorList>
            <person name="Komaki H."/>
            <person name="Tamura T."/>
        </authorList>
    </citation>
    <scope>NUCLEOTIDE SEQUENCE</scope>
    <source>
        <strain evidence="2">NBRC 105644</strain>
    </source>
</reference>
<dbReference type="RefSeq" id="WP_203902796.1">
    <property type="nucleotide sequence ID" value="NZ_BOPF01000026.1"/>
</dbReference>
<keyword evidence="1" id="KW-0472">Membrane</keyword>
<accession>A0A8J3YPF0</accession>
<dbReference type="AlphaFoldDB" id="A0A8J3YPF0"/>
<gene>
    <name evidence="2" type="ORF">Val02_62100</name>
</gene>
<protein>
    <submittedName>
        <fullName evidence="2">Uncharacterized protein</fullName>
    </submittedName>
</protein>
<evidence type="ECO:0000256" key="1">
    <source>
        <dbReference type="SAM" id="Phobius"/>
    </source>
</evidence>
<organism evidence="2 3">
    <name type="scientific">Virgisporangium aliadipatigenens</name>
    <dbReference type="NCBI Taxonomy" id="741659"/>
    <lineage>
        <taxon>Bacteria</taxon>
        <taxon>Bacillati</taxon>
        <taxon>Actinomycetota</taxon>
        <taxon>Actinomycetes</taxon>
        <taxon>Micromonosporales</taxon>
        <taxon>Micromonosporaceae</taxon>
        <taxon>Virgisporangium</taxon>
    </lineage>
</organism>
<comment type="caution">
    <text evidence="2">The sequence shown here is derived from an EMBL/GenBank/DDBJ whole genome shotgun (WGS) entry which is preliminary data.</text>
</comment>
<keyword evidence="1" id="KW-0812">Transmembrane</keyword>
<evidence type="ECO:0000313" key="2">
    <source>
        <dbReference type="EMBL" id="GIJ49324.1"/>
    </source>
</evidence>
<evidence type="ECO:0000313" key="3">
    <source>
        <dbReference type="Proteomes" id="UP000619260"/>
    </source>
</evidence>
<keyword evidence="1" id="KW-1133">Transmembrane helix</keyword>
<feature type="transmembrane region" description="Helical" evidence="1">
    <location>
        <begin position="38"/>
        <end position="61"/>
    </location>
</feature>